<name>A0A381QTE5_9ZZZZ</name>
<feature type="domain" description="Tail specific protease" evidence="1">
    <location>
        <begin position="260"/>
        <end position="445"/>
    </location>
</feature>
<evidence type="ECO:0000313" key="2">
    <source>
        <dbReference type="EMBL" id="SUZ82631.1"/>
    </source>
</evidence>
<proteinExistence type="predicted"/>
<evidence type="ECO:0000259" key="1">
    <source>
        <dbReference type="Pfam" id="PF03572"/>
    </source>
</evidence>
<dbReference type="InterPro" id="IPR005151">
    <property type="entry name" value="Tail-specific_protease"/>
</dbReference>
<organism evidence="2">
    <name type="scientific">marine metagenome</name>
    <dbReference type="NCBI Taxonomy" id="408172"/>
    <lineage>
        <taxon>unclassified sequences</taxon>
        <taxon>metagenomes</taxon>
        <taxon>ecological metagenomes</taxon>
    </lineage>
</organism>
<dbReference type="AlphaFoldDB" id="A0A381QTE5"/>
<dbReference type="InterPro" id="IPR029045">
    <property type="entry name" value="ClpP/crotonase-like_dom_sf"/>
</dbReference>
<reference evidence="2" key="1">
    <citation type="submission" date="2018-05" db="EMBL/GenBank/DDBJ databases">
        <authorList>
            <person name="Lanie J.A."/>
            <person name="Ng W.-L."/>
            <person name="Kazmierczak K.M."/>
            <person name="Andrzejewski T.M."/>
            <person name="Davidsen T.M."/>
            <person name="Wayne K.J."/>
            <person name="Tettelin H."/>
            <person name="Glass J.I."/>
            <person name="Rusch D."/>
            <person name="Podicherti R."/>
            <person name="Tsui H.-C.T."/>
            <person name="Winkler M.E."/>
        </authorList>
    </citation>
    <scope>NUCLEOTIDE SEQUENCE</scope>
</reference>
<gene>
    <name evidence="2" type="ORF">METZ01_LOCUS35485</name>
</gene>
<dbReference type="Pfam" id="PF03572">
    <property type="entry name" value="Peptidase_S41"/>
    <property type="match status" value="1"/>
</dbReference>
<accession>A0A381QTE5</accession>
<dbReference type="GO" id="GO:0006508">
    <property type="term" value="P:proteolysis"/>
    <property type="evidence" value="ECO:0007669"/>
    <property type="project" value="InterPro"/>
</dbReference>
<dbReference type="Gene3D" id="3.90.226.10">
    <property type="entry name" value="2-enoyl-CoA Hydratase, Chain A, domain 1"/>
    <property type="match status" value="1"/>
</dbReference>
<dbReference type="GO" id="GO:0008236">
    <property type="term" value="F:serine-type peptidase activity"/>
    <property type="evidence" value="ECO:0007669"/>
    <property type="project" value="InterPro"/>
</dbReference>
<dbReference type="EMBL" id="UINC01001516">
    <property type="protein sequence ID" value="SUZ82631.1"/>
    <property type="molecule type" value="Genomic_DNA"/>
</dbReference>
<dbReference type="SUPFAM" id="SSF52096">
    <property type="entry name" value="ClpP/crotonase"/>
    <property type="match status" value="1"/>
</dbReference>
<protein>
    <recommendedName>
        <fullName evidence="1">Tail specific protease domain-containing protein</fullName>
    </recommendedName>
</protein>
<sequence>MRLSEFQLFVKTFCISALFIFSFVVISPGAETIPALDFSGNGPLFLSKIQMRADILQAESMLRENYVRYPILEESGVKWKAAFQRLADHLATNKNPTLTHHFQKQLIKALEFTEDGNLRTDLFLKKRHYVQRVEPKVAFYSAIRLAQDNERFRVLPTLNFADKIVNHWYIGCTTQQEVFFPILPERQSEALFMMGQQANHQLEPLNCKFENDSGEKQNILLPLLIPQAELNQANTPVYEYKSGRTPYIRWYRDGRSEERAVKQFQKLALKLRKTSTLILDVRGNKNGSFAFIEKWLKLFTRNHWKNVIVQERQTLPILKGLLNRVQWNLHQSSIRLLIGQDQLEQKRQQLEALIEHLREKGIAEKWVETKFIFNGNKNSPKWNTRLIVLTNQHCGNGCQFLAALTKQIPQGVLIGANTGPFPKNMSGPIFQLKHSRIMLSFSHRLHLNHQSKPVSPSGYLPDYWLFPPMGIGDIQRFVSKNK</sequence>